<evidence type="ECO:0000256" key="3">
    <source>
        <dbReference type="ARBA" id="ARBA00022448"/>
    </source>
</evidence>
<comment type="similarity">
    <text evidence="2 8">Belongs to the purine-cytosine permease (2.A.39) family.</text>
</comment>
<dbReference type="PIRSF" id="PIRSF002744">
    <property type="entry name" value="Pur-cyt_permease"/>
    <property type="match status" value="1"/>
</dbReference>
<dbReference type="OrthoDB" id="5428495at2759"/>
<keyword evidence="4" id="KW-0597">Phosphoprotein</keyword>
<feature type="transmembrane region" description="Helical" evidence="10">
    <location>
        <begin position="211"/>
        <end position="230"/>
    </location>
</feature>
<comment type="subcellular location">
    <subcellularLocation>
        <location evidence="1">Membrane</location>
        <topology evidence="1">Multi-pass membrane protein</topology>
    </subcellularLocation>
</comment>
<feature type="region of interest" description="Disordered" evidence="9">
    <location>
        <begin position="1"/>
        <end position="29"/>
    </location>
</feature>
<reference evidence="11" key="1">
    <citation type="journal article" date="2020" name="Stud. Mycol.">
        <title>101 Dothideomycetes genomes: a test case for predicting lifestyles and emergence of pathogens.</title>
        <authorList>
            <person name="Haridas S."/>
            <person name="Albert R."/>
            <person name="Binder M."/>
            <person name="Bloem J."/>
            <person name="Labutti K."/>
            <person name="Salamov A."/>
            <person name="Andreopoulos B."/>
            <person name="Baker S."/>
            <person name="Barry K."/>
            <person name="Bills G."/>
            <person name="Bluhm B."/>
            <person name="Cannon C."/>
            <person name="Castanera R."/>
            <person name="Culley D."/>
            <person name="Daum C."/>
            <person name="Ezra D."/>
            <person name="Gonzalez J."/>
            <person name="Henrissat B."/>
            <person name="Kuo A."/>
            <person name="Liang C."/>
            <person name="Lipzen A."/>
            <person name="Lutzoni F."/>
            <person name="Magnuson J."/>
            <person name="Mondo S."/>
            <person name="Nolan M."/>
            <person name="Ohm R."/>
            <person name="Pangilinan J."/>
            <person name="Park H.-J."/>
            <person name="Ramirez L."/>
            <person name="Alfaro M."/>
            <person name="Sun H."/>
            <person name="Tritt A."/>
            <person name="Yoshinaga Y."/>
            <person name="Zwiers L.-H."/>
            <person name="Turgeon B."/>
            <person name="Goodwin S."/>
            <person name="Spatafora J."/>
            <person name="Crous P."/>
            <person name="Grigoriev I."/>
        </authorList>
    </citation>
    <scope>NUCLEOTIDE SEQUENCE</scope>
    <source>
        <strain evidence="11">CBS 121410</strain>
    </source>
</reference>
<dbReference type="GO" id="GO:0015851">
    <property type="term" value="P:nucleobase transport"/>
    <property type="evidence" value="ECO:0007669"/>
    <property type="project" value="UniProtKB-ARBA"/>
</dbReference>
<keyword evidence="5 10" id="KW-0812">Transmembrane</keyword>
<feature type="transmembrane region" description="Helical" evidence="10">
    <location>
        <begin position="74"/>
        <end position="93"/>
    </location>
</feature>
<evidence type="ECO:0000256" key="1">
    <source>
        <dbReference type="ARBA" id="ARBA00004141"/>
    </source>
</evidence>
<feature type="transmembrane region" description="Helical" evidence="10">
    <location>
        <begin position="148"/>
        <end position="172"/>
    </location>
</feature>
<dbReference type="GO" id="GO:0000329">
    <property type="term" value="C:fungal-type vacuole membrane"/>
    <property type="evidence" value="ECO:0007669"/>
    <property type="project" value="TreeGrafter"/>
</dbReference>
<feature type="transmembrane region" description="Helical" evidence="10">
    <location>
        <begin position="445"/>
        <end position="464"/>
    </location>
</feature>
<accession>A0A9P4LXE6</accession>
<dbReference type="GO" id="GO:0005886">
    <property type="term" value="C:plasma membrane"/>
    <property type="evidence" value="ECO:0007669"/>
    <property type="project" value="TreeGrafter"/>
</dbReference>
<dbReference type="AlphaFoldDB" id="A0A9P4LXE6"/>
<evidence type="ECO:0000256" key="6">
    <source>
        <dbReference type="ARBA" id="ARBA00022989"/>
    </source>
</evidence>
<feature type="transmembrane region" description="Helical" evidence="10">
    <location>
        <begin position="375"/>
        <end position="392"/>
    </location>
</feature>
<keyword evidence="12" id="KW-1185">Reference proteome</keyword>
<comment type="caution">
    <text evidence="11">The sequence shown here is derived from an EMBL/GenBank/DDBJ whole genome shotgun (WGS) entry which is preliminary data.</text>
</comment>
<evidence type="ECO:0000256" key="4">
    <source>
        <dbReference type="ARBA" id="ARBA00022553"/>
    </source>
</evidence>
<feature type="transmembrane region" description="Helical" evidence="10">
    <location>
        <begin position="484"/>
        <end position="503"/>
    </location>
</feature>
<dbReference type="InterPro" id="IPR001248">
    <property type="entry name" value="Pur-cyt_permease"/>
</dbReference>
<keyword evidence="3 8" id="KW-0813">Transport</keyword>
<evidence type="ECO:0000256" key="5">
    <source>
        <dbReference type="ARBA" id="ARBA00022692"/>
    </source>
</evidence>
<dbReference type="InterPro" id="IPR026030">
    <property type="entry name" value="Pur-cyt_permease_Fcy2/21/22"/>
</dbReference>
<dbReference type="PANTHER" id="PTHR31806:SF16">
    <property type="entry name" value="PURINE-CYTOSINE TRANSPORTER (EUROFUNG)"/>
    <property type="match status" value="1"/>
</dbReference>
<feature type="transmembrane region" description="Helical" evidence="10">
    <location>
        <begin position="404"/>
        <end position="425"/>
    </location>
</feature>
<keyword evidence="6 10" id="KW-1133">Transmembrane helix</keyword>
<evidence type="ECO:0000313" key="12">
    <source>
        <dbReference type="Proteomes" id="UP000799776"/>
    </source>
</evidence>
<evidence type="ECO:0000256" key="9">
    <source>
        <dbReference type="SAM" id="MobiDB-lite"/>
    </source>
</evidence>
<evidence type="ECO:0000313" key="11">
    <source>
        <dbReference type="EMBL" id="KAF2087554.1"/>
    </source>
</evidence>
<sequence>MDPSTLEKGDVLPTVTPDAETGSQPISSNGSFKDTLIRWNARIESFSGVEARGVARVLPSERQPETAAAYMQMALLWFSTNITANNLTLAMLGPLVYDLGFTDSALLAVFGSLVGCAGAAYMGTFGPRSGNRTMIIARYFMGYWPSKICCLLNIVIMLGYGMIDCIVGGQILSAVSGGHMTVIVGIVIVAVITWIVTVFGISVFHIYERWAWLPQVLVLFILFGCAGPHFDTSIQTTGDTATVNGNRLSYFSLCLSAPVAWAPSAADYFVYYPEHTAPWKTFVMAFLGMGAAYSIVDLLGVGLASGTFTNPAWDSAYSTSESALIVAGYDGLAGFGKFCSVIVSLGVIANNIPGTYSAALGFQVMGRRLATVPRWVWTTISVIIYLACALGGRNSLFDIFEDWLALMGYWVTIFLCIVSEEQVLFRRAKDAFDWDAWNDPARLPLGLAAMTAFLIGWAGAIICMDQVYYVGPVAAMVGEDGADMGIWVGCAFTLVVFPGLRWLELRVFKR</sequence>
<keyword evidence="7 8" id="KW-0472">Membrane</keyword>
<organism evidence="11 12">
    <name type="scientific">Saccharata proteae CBS 121410</name>
    <dbReference type="NCBI Taxonomy" id="1314787"/>
    <lineage>
        <taxon>Eukaryota</taxon>
        <taxon>Fungi</taxon>
        <taxon>Dikarya</taxon>
        <taxon>Ascomycota</taxon>
        <taxon>Pezizomycotina</taxon>
        <taxon>Dothideomycetes</taxon>
        <taxon>Dothideomycetes incertae sedis</taxon>
        <taxon>Botryosphaeriales</taxon>
        <taxon>Saccharataceae</taxon>
        <taxon>Saccharata</taxon>
    </lineage>
</organism>
<proteinExistence type="inferred from homology"/>
<feature type="transmembrane region" description="Helical" evidence="10">
    <location>
        <begin position="178"/>
        <end position="204"/>
    </location>
</feature>
<gene>
    <name evidence="11" type="ORF">K490DRAFT_41237</name>
</gene>
<evidence type="ECO:0000256" key="8">
    <source>
        <dbReference type="PIRNR" id="PIRNR002744"/>
    </source>
</evidence>
<evidence type="ECO:0000256" key="2">
    <source>
        <dbReference type="ARBA" id="ARBA00008974"/>
    </source>
</evidence>
<dbReference type="GO" id="GO:0022857">
    <property type="term" value="F:transmembrane transporter activity"/>
    <property type="evidence" value="ECO:0007669"/>
    <property type="project" value="InterPro"/>
</dbReference>
<feature type="transmembrane region" description="Helical" evidence="10">
    <location>
        <begin position="250"/>
        <end position="270"/>
    </location>
</feature>
<protein>
    <submittedName>
        <fullName evidence="11">Vitamin B6 transporter</fullName>
    </submittedName>
</protein>
<dbReference type="Gene3D" id="1.10.4160.10">
    <property type="entry name" value="Hydantoin permease"/>
    <property type="match status" value="1"/>
</dbReference>
<feature type="compositionally biased region" description="Basic and acidic residues" evidence="9">
    <location>
        <begin position="1"/>
        <end position="10"/>
    </location>
</feature>
<feature type="transmembrane region" description="Helical" evidence="10">
    <location>
        <begin position="282"/>
        <end position="304"/>
    </location>
</feature>
<dbReference type="PANTHER" id="PTHR31806">
    <property type="entry name" value="PURINE-CYTOSINE PERMEASE FCY2-RELATED"/>
    <property type="match status" value="1"/>
</dbReference>
<feature type="transmembrane region" description="Helical" evidence="10">
    <location>
        <begin position="105"/>
        <end position="127"/>
    </location>
</feature>
<evidence type="ECO:0000256" key="10">
    <source>
        <dbReference type="SAM" id="Phobius"/>
    </source>
</evidence>
<dbReference type="FunFam" id="1.10.4160.10:FF:000002">
    <property type="entry name" value="Purine-cytosine permease fcyB"/>
    <property type="match status" value="1"/>
</dbReference>
<dbReference type="Proteomes" id="UP000799776">
    <property type="component" value="Unassembled WGS sequence"/>
</dbReference>
<dbReference type="EMBL" id="ML978719">
    <property type="protein sequence ID" value="KAF2087554.1"/>
    <property type="molecule type" value="Genomic_DNA"/>
</dbReference>
<dbReference type="Pfam" id="PF02133">
    <property type="entry name" value="Transp_cyt_pur"/>
    <property type="match status" value="1"/>
</dbReference>
<evidence type="ECO:0000256" key="7">
    <source>
        <dbReference type="ARBA" id="ARBA00023136"/>
    </source>
</evidence>
<name>A0A9P4LXE6_9PEZI</name>